<comment type="function">
    <text evidence="7 8">Cell division protein that is involved in the assembly of the Z ring. May serve as a membrane anchor for the Z ring.</text>
</comment>
<dbReference type="InterPro" id="IPR050696">
    <property type="entry name" value="FtsA/MreB"/>
</dbReference>
<evidence type="ECO:0000256" key="8">
    <source>
        <dbReference type="PIRNR" id="PIRNR003101"/>
    </source>
</evidence>
<comment type="similarity">
    <text evidence="1">Belongs to the heat shock protein 70 family.</text>
</comment>
<dbReference type="PROSITE" id="PS00329">
    <property type="entry name" value="HSP70_2"/>
    <property type="match status" value="1"/>
</dbReference>
<feature type="region of interest" description="Disordered" evidence="9">
    <location>
        <begin position="382"/>
        <end position="433"/>
    </location>
</feature>
<evidence type="ECO:0000256" key="4">
    <source>
        <dbReference type="ARBA" id="ARBA00023016"/>
    </source>
</evidence>
<dbReference type="Pfam" id="PF02491">
    <property type="entry name" value="SHS2_FTSA"/>
    <property type="match status" value="1"/>
</dbReference>
<dbReference type="SUPFAM" id="SSF53067">
    <property type="entry name" value="Actin-like ATPase domain"/>
    <property type="match status" value="2"/>
</dbReference>
<protein>
    <recommendedName>
        <fullName evidence="7 8">Cell division protein FtsA</fullName>
    </recommendedName>
</protein>
<dbReference type="CDD" id="cd24048">
    <property type="entry name" value="ASKHA_NBD_FtsA"/>
    <property type="match status" value="1"/>
</dbReference>
<dbReference type="PANTHER" id="PTHR32432">
    <property type="entry name" value="CELL DIVISION PROTEIN FTSA-RELATED"/>
    <property type="match status" value="1"/>
</dbReference>
<dbReference type="GO" id="GO:0032153">
    <property type="term" value="C:cell division site"/>
    <property type="evidence" value="ECO:0007669"/>
    <property type="project" value="UniProtKB-UniRule"/>
</dbReference>
<dbReference type="NCBIfam" id="TIGR01174">
    <property type="entry name" value="ftsA"/>
    <property type="match status" value="1"/>
</dbReference>
<dbReference type="InterPro" id="IPR043129">
    <property type="entry name" value="ATPase_NBD"/>
</dbReference>
<comment type="subcellular location">
    <subcellularLocation>
        <location evidence="7">Cell membrane</location>
        <topology evidence="7">Peripheral membrane protein</topology>
        <orientation evidence="7">Cytoplasmic side</orientation>
    </subcellularLocation>
    <text evidence="7">Localizes to the Z ring in an FtsZ-dependent manner. Targeted to the membrane through a conserved C-terminal amphipathic helix.</text>
</comment>
<evidence type="ECO:0000256" key="3">
    <source>
        <dbReference type="ARBA" id="ARBA00022618"/>
    </source>
</evidence>
<proteinExistence type="inferred from homology"/>
<evidence type="ECO:0000256" key="5">
    <source>
        <dbReference type="ARBA" id="ARBA00023136"/>
    </source>
</evidence>
<evidence type="ECO:0000256" key="6">
    <source>
        <dbReference type="ARBA" id="ARBA00023306"/>
    </source>
</evidence>
<dbReference type="RefSeq" id="WP_168004723.1">
    <property type="nucleotide sequence ID" value="NZ_JAATHJ010000002.1"/>
</dbReference>
<dbReference type="PIRSF" id="PIRSF003101">
    <property type="entry name" value="FtsA"/>
    <property type="match status" value="1"/>
</dbReference>
<dbReference type="InterPro" id="IPR020823">
    <property type="entry name" value="Cell_div_FtsA"/>
</dbReference>
<comment type="subunit">
    <text evidence="7">Self-interacts. Interacts with FtsZ.</text>
</comment>
<dbReference type="Gene3D" id="3.30.420.40">
    <property type="match status" value="2"/>
</dbReference>
<dbReference type="SMART" id="SM00842">
    <property type="entry name" value="FtsA"/>
    <property type="match status" value="1"/>
</dbReference>
<name>A0A969PLK6_9BACI</name>
<dbReference type="EMBL" id="JAATHJ010000002">
    <property type="protein sequence ID" value="NJP36440.1"/>
    <property type="molecule type" value="Genomic_DNA"/>
</dbReference>
<keyword evidence="4" id="KW-0346">Stress response</keyword>
<evidence type="ECO:0000256" key="2">
    <source>
        <dbReference type="ARBA" id="ARBA00022475"/>
    </source>
</evidence>
<keyword evidence="3 7" id="KW-0132">Cell division</keyword>
<dbReference type="InterPro" id="IPR018181">
    <property type="entry name" value="Heat_shock_70_CS"/>
</dbReference>
<gene>
    <name evidence="7 11" type="primary">ftsA</name>
    <name evidence="11" type="ORF">HCN83_02420</name>
</gene>
<dbReference type="FunFam" id="3.30.1490.110:FF:000003">
    <property type="entry name" value="Cell division protein FtsA"/>
    <property type="match status" value="1"/>
</dbReference>
<dbReference type="InterPro" id="IPR003494">
    <property type="entry name" value="SHS2_FtsA"/>
</dbReference>
<feature type="domain" description="SHS2" evidence="10">
    <location>
        <begin position="7"/>
        <end position="194"/>
    </location>
</feature>
<dbReference type="AlphaFoldDB" id="A0A969PLK6"/>
<keyword evidence="2 7" id="KW-1003">Cell membrane</keyword>
<dbReference type="Proteomes" id="UP000752012">
    <property type="component" value="Unassembled WGS sequence"/>
</dbReference>
<evidence type="ECO:0000313" key="12">
    <source>
        <dbReference type="Proteomes" id="UP000752012"/>
    </source>
</evidence>
<evidence type="ECO:0000256" key="7">
    <source>
        <dbReference type="HAMAP-Rule" id="MF_02033"/>
    </source>
</evidence>
<keyword evidence="5 7" id="KW-0472">Membrane</keyword>
<comment type="caution">
    <text evidence="11">The sequence shown here is derived from an EMBL/GenBank/DDBJ whole genome shotgun (WGS) entry which is preliminary data.</text>
</comment>
<evidence type="ECO:0000259" key="10">
    <source>
        <dbReference type="SMART" id="SM00842"/>
    </source>
</evidence>
<dbReference type="Gene3D" id="3.30.1490.110">
    <property type="match status" value="1"/>
</dbReference>
<organism evidence="11 12">
    <name type="scientific">Alkalicoccus luteus</name>
    <dbReference type="NCBI Taxonomy" id="1237094"/>
    <lineage>
        <taxon>Bacteria</taxon>
        <taxon>Bacillati</taxon>
        <taxon>Bacillota</taxon>
        <taxon>Bacilli</taxon>
        <taxon>Bacillales</taxon>
        <taxon>Bacillaceae</taxon>
        <taxon>Alkalicoccus</taxon>
    </lineage>
</organism>
<dbReference type="HAMAP" id="MF_02033">
    <property type="entry name" value="FtsA"/>
    <property type="match status" value="1"/>
</dbReference>
<accession>A0A969PLK6</accession>
<reference evidence="11 12" key="1">
    <citation type="submission" date="2020-03" db="EMBL/GenBank/DDBJ databases">
        <title>Assessment of the enzymatic potential of alkaline-tolerant lipase obtained from Bacillus luteus H11 (technogenic soil) for the bioremediation of saline soils contaminated with petroleum substances.</title>
        <authorList>
            <person name="Kalwasinska A."/>
        </authorList>
    </citation>
    <scope>NUCLEOTIDE SEQUENCE [LARGE SCALE GENOMIC DNA]</scope>
    <source>
        <strain evidence="11 12">H11</strain>
    </source>
</reference>
<evidence type="ECO:0000256" key="1">
    <source>
        <dbReference type="ARBA" id="ARBA00007381"/>
    </source>
</evidence>
<comment type="similarity">
    <text evidence="7 8">Belongs to the FtsA/MreB family.</text>
</comment>
<dbReference type="Pfam" id="PF14450">
    <property type="entry name" value="FtsA"/>
    <property type="match status" value="1"/>
</dbReference>
<feature type="compositionally biased region" description="Basic and acidic residues" evidence="9">
    <location>
        <begin position="397"/>
        <end position="407"/>
    </location>
</feature>
<keyword evidence="6 7" id="KW-0131">Cell cycle</keyword>
<dbReference type="GO" id="GO:0009898">
    <property type="term" value="C:cytoplasmic side of plasma membrane"/>
    <property type="evidence" value="ECO:0007669"/>
    <property type="project" value="UniProtKB-UniRule"/>
</dbReference>
<evidence type="ECO:0000256" key="9">
    <source>
        <dbReference type="SAM" id="MobiDB-lite"/>
    </source>
</evidence>
<dbReference type="GO" id="GO:0043093">
    <property type="term" value="P:FtsZ-dependent cytokinesis"/>
    <property type="evidence" value="ECO:0007669"/>
    <property type="project" value="UniProtKB-UniRule"/>
</dbReference>
<sequence length="433" mass="46879">MNYEHTYVTLDIGTSNVRVVIGEVSSGALNIIGVGEVPSSGLRKGAIVDIDETVRSIKEAVAKAERMIGMEIRNVIVGVTGNHIKLQPCHGVVAVSSEHREIGDEDVNRVIDAAQVMSIPPDREIIDVVPKQFIVDGLDEINDPRGMIGVRLEMEGLIVTGSRTVLHNLLRCVEKAGLTTADIVLEPLAAGAIALSKDEKSLGVGLIDLGGGSTTISVFQQGALQAVRQIPVGGTHIANDISVGLRTSTEEAEEVKVQYGHALIEEASDDEMFEVSEIGSDQPQEFSQWQLANVIEPRAEEIFMLVEQELRRMGYDDLPGGFVLTGGNAKIPGMLDLARDIFQQNVRISVPDYIGVREPQYTNGVGLITFAHKNARIQGKDLDAGLESSPVAAGVQEEPRRERERPRPQAKKPAKTGPGLKKRVSSMFKSFLE</sequence>
<evidence type="ECO:0000313" key="11">
    <source>
        <dbReference type="EMBL" id="NJP36440.1"/>
    </source>
</evidence>
<feature type="compositionally biased region" description="Basic residues" evidence="9">
    <location>
        <begin position="408"/>
        <end position="424"/>
    </location>
</feature>
<dbReference type="PANTHER" id="PTHR32432:SF4">
    <property type="entry name" value="CELL DIVISION PROTEIN FTSA"/>
    <property type="match status" value="1"/>
</dbReference>
<keyword evidence="12" id="KW-1185">Reference proteome</keyword>